<dbReference type="Proteomes" id="UP001190700">
    <property type="component" value="Unassembled WGS sequence"/>
</dbReference>
<protein>
    <submittedName>
        <fullName evidence="1">Uncharacterized protein</fullName>
    </submittedName>
</protein>
<keyword evidence="2" id="KW-1185">Reference proteome</keyword>
<sequence>MVGFSNVRWWSRQEVENGICENFGDLHAFLQELESDGVGDATTRKIKVSFAAGYDGTLSMLKTTYEMEGDRLEILLVYRRVEALRAFGRSLREDDANRGTLPNVDAVIRRAMTPAVGLAIKKDFPEHGVCTGHIKSIDKDDPAEFVYLIEYEDGDQETMVLAELQPLLSIHDSSLREYAMRELSKGYDYLEARLTGKCEARFDCTHIYVLGV</sequence>
<comment type="caution">
    <text evidence="1">The sequence shown here is derived from an EMBL/GenBank/DDBJ whole genome shotgun (WGS) entry which is preliminary data.</text>
</comment>
<gene>
    <name evidence="1" type="ORF">CYMTET_41149</name>
</gene>
<dbReference type="AlphaFoldDB" id="A0AAE0C810"/>
<proteinExistence type="predicted"/>
<name>A0AAE0C810_9CHLO</name>
<reference evidence="1 2" key="1">
    <citation type="journal article" date="2015" name="Genome Biol. Evol.">
        <title>Comparative Genomics of a Bacterivorous Green Alga Reveals Evolutionary Causalities and Consequences of Phago-Mixotrophic Mode of Nutrition.</title>
        <authorList>
            <person name="Burns J.A."/>
            <person name="Paasch A."/>
            <person name="Narechania A."/>
            <person name="Kim E."/>
        </authorList>
    </citation>
    <scope>NUCLEOTIDE SEQUENCE [LARGE SCALE GENOMIC DNA]</scope>
    <source>
        <strain evidence="1 2">PLY_AMNH</strain>
    </source>
</reference>
<accession>A0AAE0C810</accession>
<dbReference type="EMBL" id="LGRX02027355">
    <property type="protein sequence ID" value="KAK3249423.1"/>
    <property type="molecule type" value="Genomic_DNA"/>
</dbReference>
<evidence type="ECO:0000313" key="1">
    <source>
        <dbReference type="EMBL" id="KAK3249423.1"/>
    </source>
</evidence>
<evidence type="ECO:0000313" key="2">
    <source>
        <dbReference type="Proteomes" id="UP001190700"/>
    </source>
</evidence>
<organism evidence="1 2">
    <name type="scientific">Cymbomonas tetramitiformis</name>
    <dbReference type="NCBI Taxonomy" id="36881"/>
    <lineage>
        <taxon>Eukaryota</taxon>
        <taxon>Viridiplantae</taxon>
        <taxon>Chlorophyta</taxon>
        <taxon>Pyramimonadophyceae</taxon>
        <taxon>Pyramimonadales</taxon>
        <taxon>Pyramimonadaceae</taxon>
        <taxon>Cymbomonas</taxon>
    </lineage>
</organism>